<protein>
    <submittedName>
        <fullName evidence="4">Uncharacterized protein</fullName>
    </submittedName>
</protein>
<dbReference type="InterPro" id="IPR039773">
    <property type="entry name" value="BAG_chaperone_regulator"/>
</dbReference>
<accession>A0A1Y2FFN1</accession>
<evidence type="ECO:0000259" key="2">
    <source>
        <dbReference type="PROSITE" id="PS50053"/>
    </source>
</evidence>
<dbReference type="PANTHER" id="PTHR12329:SF16">
    <property type="entry name" value="BAG FAMILY MOLECULAR CHAPERONE REGULATOR 1"/>
    <property type="match status" value="1"/>
</dbReference>
<organism evidence="4 5">
    <name type="scientific">Protomyces lactucae-debilis</name>
    <dbReference type="NCBI Taxonomy" id="2754530"/>
    <lineage>
        <taxon>Eukaryota</taxon>
        <taxon>Fungi</taxon>
        <taxon>Dikarya</taxon>
        <taxon>Ascomycota</taxon>
        <taxon>Taphrinomycotina</taxon>
        <taxon>Taphrinomycetes</taxon>
        <taxon>Taphrinales</taxon>
        <taxon>Protomycetaceae</taxon>
        <taxon>Protomyces</taxon>
    </lineage>
</organism>
<evidence type="ECO:0000259" key="3">
    <source>
        <dbReference type="PROSITE" id="PS51035"/>
    </source>
</evidence>
<dbReference type="RefSeq" id="XP_040725230.1">
    <property type="nucleotide sequence ID" value="XM_040871255.1"/>
</dbReference>
<dbReference type="InterPro" id="IPR000626">
    <property type="entry name" value="Ubiquitin-like_dom"/>
</dbReference>
<dbReference type="AlphaFoldDB" id="A0A1Y2FFN1"/>
<dbReference type="Gene3D" id="1.20.58.120">
    <property type="entry name" value="BAG domain"/>
    <property type="match status" value="1"/>
</dbReference>
<dbReference type="GO" id="GO:0000774">
    <property type="term" value="F:adenyl-nucleotide exchange factor activity"/>
    <property type="evidence" value="ECO:0007669"/>
    <property type="project" value="TreeGrafter"/>
</dbReference>
<dbReference type="Gene3D" id="3.10.20.90">
    <property type="entry name" value="Phosphatidylinositol 3-kinase Catalytic Subunit, Chain A, domain 1"/>
    <property type="match status" value="1"/>
</dbReference>
<dbReference type="InterPro" id="IPR003103">
    <property type="entry name" value="BAG_domain"/>
</dbReference>
<reference evidence="4 5" key="1">
    <citation type="submission" date="2016-07" db="EMBL/GenBank/DDBJ databases">
        <title>Pervasive Adenine N6-methylation of Active Genes in Fungi.</title>
        <authorList>
            <consortium name="DOE Joint Genome Institute"/>
            <person name="Mondo S.J."/>
            <person name="Dannebaum R.O."/>
            <person name="Kuo R.C."/>
            <person name="Labutti K."/>
            <person name="Haridas S."/>
            <person name="Kuo A."/>
            <person name="Salamov A."/>
            <person name="Ahrendt S.R."/>
            <person name="Lipzen A."/>
            <person name="Sullivan W."/>
            <person name="Andreopoulos W.B."/>
            <person name="Clum A."/>
            <person name="Lindquist E."/>
            <person name="Daum C."/>
            <person name="Ramamoorthy G.K."/>
            <person name="Gryganskyi A."/>
            <person name="Culley D."/>
            <person name="Magnuson J.K."/>
            <person name="James T.Y."/>
            <person name="O'Malley M.A."/>
            <person name="Stajich J.E."/>
            <person name="Spatafora J.W."/>
            <person name="Visel A."/>
            <person name="Grigoriev I.V."/>
        </authorList>
    </citation>
    <scope>NUCLEOTIDE SEQUENCE [LARGE SCALE GENOMIC DNA]</scope>
    <source>
        <strain evidence="4 5">12-1054</strain>
    </source>
</reference>
<dbReference type="GO" id="GO:0005829">
    <property type="term" value="C:cytosol"/>
    <property type="evidence" value="ECO:0007669"/>
    <property type="project" value="TreeGrafter"/>
</dbReference>
<evidence type="ECO:0000313" key="4">
    <source>
        <dbReference type="EMBL" id="ORY82096.1"/>
    </source>
</evidence>
<name>A0A1Y2FFN1_PROLT</name>
<dbReference type="GO" id="GO:0005634">
    <property type="term" value="C:nucleus"/>
    <property type="evidence" value="ECO:0007669"/>
    <property type="project" value="TreeGrafter"/>
</dbReference>
<dbReference type="PROSITE" id="PS50053">
    <property type="entry name" value="UBIQUITIN_2"/>
    <property type="match status" value="1"/>
</dbReference>
<feature type="domain" description="Ubiquitin-like" evidence="2">
    <location>
        <begin position="39"/>
        <end position="87"/>
    </location>
</feature>
<dbReference type="InterPro" id="IPR029071">
    <property type="entry name" value="Ubiquitin-like_domsf"/>
</dbReference>
<dbReference type="GO" id="GO:0051087">
    <property type="term" value="F:protein-folding chaperone binding"/>
    <property type="evidence" value="ECO:0007669"/>
    <property type="project" value="InterPro"/>
</dbReference>
<sequence>MASIFDKFFGTRKDNIIEVSHGKDRYEIDFLPGSIESGSATVGDLRQQCTEITKTPANHVKLLFRGKILGDDAVKLVSVGMKSGSKVLCMATREPLAQQPGNVDVAAARQRQQALEEKKKEEALLSPLEQLNALLAGIERDLAPQVEMYTGPEVMEAKQRKEQHDMLAELLLQKLFALDGIVSRDDAGEGDREALRKRRKEGVQYTQGLLDRVDDVVRVAKLQEEAAE</sequence>
<keyword evidence="1" id="KW-0143">Chaperone</keyword>
<evidence type="ECO:0000313" key="5">
    <source>
        <dbReference type="Proteomes" id="UP000193685"/>
    </source>
</evidence>
<dbReference type="GO" id="GO:0050821">
    <property type="term" value="P:protein stabilization"/>
    <property type="evidence" value="ECO:0007669"/>
    <property type="project" value="TreeGrafter"/>
</dbReference>
<dbReference type="OrthoDB" id="417450at2759"/>
<dbReference type="OMA" id="HYGNQRI"/>
<dbReference type="PROSITE" id="PS51035">
    <property type="entry name" value="BAG"/>
    <property type="match status" value="1"/>
</dbReference>
<dbReference type="Proteomes" id="UP000193685">
    <property type="component" value="Unassembled WGS sequence"/>
</dbReference>
<dbReference type="Pfam" id="PF00240">
    <property type="entry name" value="ubiquitin"/>
    <property type="match status" value="1"/>
</dbReference>
<dbReference type="SUPFAM" id="SSF63491">
    <property type="entry name" value="BAG domain"/>
    <property type="match status" value="1"/>
</dbReference>
<evidence type="ECO:0000256" key="1">
    <source>
        <dbReference type="ARBA" id="ARBA00023186"/>
    </source>
</evidence>
<comment type="caution">
    <text evidence="4">The sequence shown here is derived from an EMBL/GenBank/DDBJ whole genome shotgun (WGS) entry which is preliminary data.</text>
</comment>
<dbReference type="STRING" id="56484.A0A1Y2FFN1"/>
<proteinExistence type="predicted"/>
<dbReference type="InterPro" id="IPR036533">
    <property type="entry name" value="BAG_dom_sf"/>
</dbReference>
<dbReference type="PANTHER" id="PTHR12329">
    <property type="entry name" value="BCL2-ASSOCIATED ATHANOGENE"/>
    <property type="match status" value="1"/>
</dbReference>
<dbReference type="GeneID" id="63787854"/>
<keyword evidence="5" id="KW-1185">Reference proteome</keyword>
<dbReference type="GO" id="GO:0016020">
    <property type="term" value="C:membrane"/>
    <property type="evidence" value="ECO:0007669"/>
    <property type="project" value="TreeGrafter"/>
</dbReference>
<gene>
    <name evidence="4" type="ORF">BCR37DRAFT_393131</name>
</gene>
<dbReference type="EMBL" id="MCFI01000010">
    <property type="protein sequence ID" value="ORY82096.1"/>
    <property type="molecule type" value="Genomic_DNA"/>
</dbReference>
<dbReference type="Pfam" id="PF02179">
    <property type="entry name" value="BAG"/>
    <property type="match status" value="1"/>
</dbReference>
<dbReference type="SUPFAM" id="SSF54236">
    <property type="entry name" value="Ubiquitin-like"/>
    <property type="match status" value="1"/>
</dbReference>
<feature type="domain" description="BAG" evidence="3">
    <location>
        <begin position="156"/>
        <end position="217"/>
    </location>
</feature>